<dbReference type="AlphaFoldDB" id="A0A2H0FJ06"/>
<dbReference type="Pfam" id="PF04480">
    <property type="entry name" value="DUF559"/>
    <property type="match status" value="1"/>
</dbReference>
<dbReference type="Proteomes" id="UP000230778">
    <property type="component" value="Unassembled WGS sequence"/>
</dbReference>
<comment type="caution">
    <text evidence="3">The sequence shown here is derived from an EMBL/GenBank/DDBJ whole genome shotgun (WGS) entry which is preliminary data.</text>
</comment>
<dbReference type="PANTHER" id="PTHR38590">
    <property type="entry name" value="BLL0828 PROTEIN"/>
    <property type="match status" value="1"/>
</dbReference>
<protein>
    <recommendedName>
        <fullName evidence="2">DUF559 domain-containing protein</fullName>
    </recommendedName>
</protein>
<dbReference type="CDD" id="cd01038">
    <property type="entry name" value="Endonuclease_DUF559"/>
    <property type="match status" value="1"/>
</dbReference>
<dbReference type="Gene3D" id="3.40.960.10">
    <property type="entry name" value="VSR Endonuclease"/>
    <property type="match status" value="1"/>
</dbReference>
<reference evidence="3 4" key="1">
    <citation type="submission" date="2017-09" db="EMBL/GenBank/DDBJ databases">
        <title>Depth-based differentiation of microbial function through sediment-hosted aquifers and enrichment of novel symbionts in the deep terrestrial subsurface.</title>
        <authorList>
            <person name="Probst A.J."/>
            <person name="Ladd B."/>
            <person name="Jarett J.K."/>
            <person name="Geller-Mcgrath D.E."/>
            <person name="Sieber C.M."/>
            <person name="Emerson J.B."/>
            <person name="Anantharaman K."/>
            <person name="Thomas B.C."/>
            <person name="Malmstrom R."/>
            <person name="Stieglmeier M."/>
            <person name="Klingl A."/>
            <person name="Woyke T."/>
            <person name="Ryan C.M."/>
            <person name="Banfield J.F."/>
        </authorList>
    </citation>
    <scope>NUCLEOTIDE SEQUENCE [LARGE SCALE GENOMIC DNA]</scope>
    <source>
        <strain evidence="3">CG18_big_fil_WC_8_21_14_2_50_37_10</strain>
    </source>
</reference>
<evidence type="ECO:0000313" key="3">
    <source>
        <dbReference type="EMBL" id="PIQ06625.1"/>
    </source>
</evidence>
<sequence>MKRKNIERSRILRRHQTDAENKLWAILRNRQLTGVKFRRQFSIGNYILDFYSPKYKLGIEADGGQHYQETAKQKDVIRTSALLLLGVKILRFSDLDILNNIEGVWEIIQKELREEEKTPLTSFLSPLGRGRKKKKMPSSPLKTGVKRRKIRDEHSET</sequence>
<organism evidence="3 4">
    <name type="scientific">Candidatus Nealsonbacteria bacterium CG18_big_fil_WC_8_21_14_2_50_37_10</name>
    <dbReference type="NCBI Taxonomy" id="1974717"/>
    <lineage>
        <taxon>Bacteria</taxon>
        <taxon>Candidatus Nealsoniibacteriota</taxon>
    </lineage>
</organism>
<dbReference type="InterPro" id="IPR007569">
    <property type="entry name" value="DUF559"/>
</dbReference>
<feature type="domain" description="DUF559" evidence="2">
    <location>
        <begin position="6"/>
        <end position="112"/>
    </location>
</feature>
<evidence type="ECO:0000313" key="4">
    <source>
        <dbReference type="Proteomes" id="UP000230778"/>
    </source>
</evidence>
<dbReference type="InterPro" id="IPR011335">
    <property type="entry name" value="Restrct_endonuc-II-like"/>
</dbReference>
<dbReference type="EMBL" id="PCUC01000100">
    <property type="protein sequence ID" value="PIQ06625.1"/>
    <property type="molecule type" value="Genomic_DNA"/>
</dbReference>
<dbReference type="InterPro" id="IPR047216">
    <property type="entry name" value="Endonuclease_DUF559_bact"/>
</dbReference>
<evidence type="ECO:0000259" key="2">
    <source>
        <dbReference type="Pfam" id="PF04480"/>
    </source>
</evidence>
<dbReference type="PANTHER" id="PTHR38590:SF1">
    <property type="entry name" value="BLL0828 PROTEIN"/>
    <property type="match status" value="1"/>
</dbReference>
<evidence type="ECO:0000256" key="1">
    <source>
        <dbReference type="SAM" id="MobiDB-lite"/>
    </source>
</evidence>
<dbReference type="SUPFAM" id="SSF52980">
    <property type="entry name" value="Restriction endonuclease-like"/>
    <property type="match status" value="1"/>
</dbReference>
<proteinExistence type="predicted"/>
<gene>
    <name evidence="3" type="ORF">COW72_01790</name>
</gene>
<name>A0A2H0FJ06_9BACT</name>
<accession>A0A2H0FJ06</accession>
<feature type="region of interest" description="Disordered" evidence="1">
    <location>
        <begin position="117"/>
        <end position="157"/>
    </location>
</feature>